<sequence length="144" mass="15140">VLASRPAPDATWPGDTACLSPDARTPLSHARLLDRLDAVQSRLATGPEDTWALAPSLLHHAWLPWAALLSGARLTVADDPALLPGHRPTVLACPAAFLGSLSDQRLPALRRILRTGPAGSRVDTAAFAPHAEVLTEDALVGTAR</sequence>
<dbReference type="InterPro" id="IPR042099">
    <property type="entry name" value="ANL_N_sf"/>
</dbReference>
<dbReference type="Gene3D" id="3.40.50.12780">
    <property type="entry name" value="N-terminal domain of ligase-like"/>
    <property type="match status" value="1"/>
</dbReference>
<protein>
    <recommendedName>
        <fullName evidence="3">AMP-binding protein</fullName>
    </recommendedName>
</protein>
<dbReference type="AlphaFoldDB" id="A0A2S9PNZ0"/>
<evidence type="ECO:0000313" key="1">
    <source>
        <dbReference type="EMBL" id="PRH76124.1"/>
    </source>
</evidence>
<dbReference type="RefSeq" id="WP_219852922.1">
    <property type="nucleotide sequence ID" value="NZ_PVLV01000569.1"/>
</dbReference>
<organism evidence="1 2">
    <name type="scientific">Streptomyces solincola</name>
    <dbReference type="NCBI Taxonomy" id="2100817"/>
    <lineage>
        <taxon>Bacteria</taxon>
        <taxon>Bacillati</taxon>
        <taxon>Actinomycetota</taxon>
        <taxon>Actinomycetes</taxon>
        <taxon>Kitasatosporales</taxon>
        <taxon>Streptomycetaceae</taxon>
        <taxon>Streptomyces</taxon>
    </lineage>
</organism>
<proteinExistence type="predicted"/>
<evidence type="ECO:0000313" key="2">
    <source>
        <dbReference type="Proteomes" id="UP000239322"/>
    </source>
</evidence>
<keyword evidence="2" id="KW-1185">Reference proteome</keyword>
<accession>A0A2S9PNZ0</accession>
<name>A0A2S9PNZ0_9ACTN</name>
<evidence type="ECO:0008006" key="3">
    <source>
        <dbReference type="Google" id="ProtNLM"/>
    </source>
</evidence>
<gene>
    <name evidence="1" type="ORF">C6N75_27285</name>
</gene>
<dbReference type="Proteomes" id="UP000239322">
    <property type="component" value="Unassembled WGS sequence"/>
</dbReference>
<dbReference type="EMBL" id="PVLV01000569">
    <property type="protein sequence ID" value="PRH76124.1"/>
    <property type="molecule type" value="Genomic_DNA"/>
</dbReference>
<dbReference type="SUPFAM" id="SSF56801">
    <property type="entry name" value="Acetyl-CoA synthetase-like"/>
    <property type="match status" value="1"/>
</dbReference>
<reference evidence="1 2" key="1">
    <citation type="submission" date="2018-03" db="EMBL/GenBank/DDBJ databases">
        <title>Novel Streptomyces sp. from soil.</title>
        <authorList>
            <person name="Tan G.Y.A."/>
            <person name="Lee Z.Y."/>
        </authorList>
    </citation>
    <scope>NUCLEOTIDE SEQUENCE [LARGE SCALE GENOMIC DNA]</scope>
    <source>
        <strain evidence="1 2">ST5x</strain>
    </source>
</reference>
<comment type="caution">
    <text evidence="1">The sequence shown here is derived from an EMBL/GenBank/DDBJ whole genome shotgun (WGS) entry which is preliminary data.</text>
</comment>
<feature type="non-terminal residue" evidence="1">
    <location>
        <position position="1"/>
    </location>
</feature>